<feature type="compositionally biased region" description="Low complexity" evidence="1">
    <location>
        <begin position="40"/>
        <end position="49"/>
    </location>
</feature>
<proteinExistence type="predicted"/>
<organism evidence="3 4">
    <name type="scientific">Athelia psychrophila</name>
    <dbReference type="NCBI Taxonomy" id="1759441"/>
    <lineage>
        <taxon>Eukaryota</taxon>
        <taxon>Fungi</taxon>
        <taxon>Dikarya</taxon>
        <taxon>Basidiomycota</taxon>
        <taxon>Agaricomycotina</taxon>
        <taxon>Agaricomycetes</taxon>
        <taxon>Agaricomycetidae</taxon>
        <taxon>Atheliales</taxon>
        <taxon>Atheliaceae</taxon>
        <taxon>Athelia</taxon>
    </lineage>
</organism>
<evidence type="ECO:0008006" key="5">
    <source>
        <dbReference type="Google" id="ProtNLM"/>
    </source>
</evidence>
<dbReference type="Proteomes" id="UP000076532">
    <property type="component" value="Unassembled WGS sequence"/>
</dbReference>
<protein>
    <recommendedName>
        <fullName evidence="5">Ubiquitin 3 binding protein But2 C-terminal domain-containing protein</fullName>
    </recommendedName>
</protein>
<evidence type="ECO:0000256" key="1">
    <source>
        <dbReference type="SAM" id="MobiDB-lite"/>
    </source>
</evidence>
<feature type="signal peptide" evidence="2">
    <location>
        <begin position="1"/>
        <end position="24"/>
    </location>
</feature>
<gene>
    <name evidence="3" type="ORF">FIBSPDRAFT_1035850</name>
</gene>
<sequence length="204" mass="21892">MKSIAASVLFVFLAISSATAGVAALPSNEPESTGHLARDSNNGDASNTTAAGNGALATGLGKYNCPKIDVSYSDPSNPDRLYLGFQYPEYDRTTNSISYSLAYDGKDCTMKIIHPTFDSSPYDGKYLRPSASDRYLSYYGSKGAIHCNLDVVAKTLVLKNNADYRYGLGGLVNPTEGRCRNAYEIDSVPKAVVFNIEGDCNPVL</sequence>
<feature type="chain" id="PRO_5007881883" description="Ubiquitin 3 binding protein But2 C-terminal domain-containing protein" evidence="2">
    <location>
        <begin position="25"/>
        <end position="204"/>
    </location>
</feature>
<dbReference type="AlphaFoldDB" id="A0A166WLP1"/>
<reference evidence="3 4" key="1">
    <citation type="journal article" date="2016" name="Mol. Biol. Evol.">
        <title>Comparative Genomics of Early-Diverging Mushroom-Forming Fungi Provides Insights into the Origins of Lignocellulose Decay Capabilities.</title>
        <authorList>
            <person name="Nagy L.G."/>
            <person name="Riley R."/>
            <person name="Tritt A."/>
            <person name="Adam C."/>
            <person name="Daum C."/>
            <person name="Floudas D."/>
            <person name="Sun H."/>
            <person name="Yadav J.S."/>
            <person name="Pangilinan J."/>
            <person name="Larsson K.H."/>
            <person name="Matsuura K."/>
            <person name="Barry K."/>
            <person name="Labutti K."/>
            <person name="Kuo R."/>
            <person name="Ohm R.A."/>
            <person name="Bhattacharya S.S."/>
            <person name="Shirouzu T."/>
            <person name="Yoshinaga Y."/>
            <person name="Martin F.M."/>
            <person name="Grigoriev I.V."/>
            <person name="Hibbett D.S."/>
        </authorList>
    </citation>
    <scope>NUCLEOTIDE SEQUENCE [LARGE SCALE GENOMIC DNA]</scope>
    <source>
        <strain evidence="3 4">CBS 109695</strain>
    </source>
</reference>
<evidence type="ECO:0000313" key="4">
    <source>
        <dbReference type="Proteomes" id="UP000076532"/>
    </source>
</evidence>
<accession>A0A166WLP1</accession>
<keyword evidence="4" id="KW-1185">Reference proteome</keyword>
<name>A0A166WLP1_9AGAM</name>
<dbReference type="EMBL" id="KV417481">
    <property type="protein sequence ID" value="KZP33884.1"/>
    <property type="molecule type" value="Genomic_DNA"/>
</dbReference>
<keyword evidence="2" id="KW-0732">Signal</keyword>
<feature type="region of interest" description="Disordered" evidence="1">
    <location>
        <begin position="26"/>
        <end position="49"/>
    </location>
</feature>
<evidence type="ECO:0000313" key="3">
    <source>
        <dbReference type="EMBL" id="KZP33884.1"/>
    </source>
</evidence>
<evidence type="ECO:0000256" key="2">
    <source>
        <dbReference type="SAM" id="SignalP"/>
    </source>
</evidence>